<evidence type="ECO:0008006" key="3">
    <source>
        <dbReference type="Google" id="ProtNLM"/>
    </source>
</evidence>
<comment type="caution">
    <text evidence="1">The sequence shown here is derived from an EMBL/GenBank/DDBJ whole genome shotgun (WGS) entry which is preliminary data.</text>
</comment>
<keyword evidence="2" id="KW-1185">Reference proteome</keyword>
<name>A0ABT6B937_9GAMM</name>
<proteinExistence type="predicted"/>
<sequence>MTTGRESTFYLPLRERVALRFLLEAHVPDLGAERAGLFGLLLLVRKPSLSRAELARAVFDAERTLAGESPAVVGNSLAAFCPPDEVDPADVASLMATRGVAFVADDTFEGLAWRGPDGFLSPDFQRACQDSLIAFDLPVFRERDELTDRVPRTIVRGTSDQVRALSAITADLGDRYAVDAYAGTGKTHLTLALFDTGRRFTYLTPWQAQREAFRRRAGRAGDEAVTLADLAARMARTFVRASGTRWTRAPRRQEATRTVAEQATMMGIPSIGRDTPEAVLSRALEAIRRWCGSEDRRIGYRHFHWPDHLPVAERASYVGWAVEAWEIMFALDERQERFGFPVRVYHLVKWLDLVGAGIPDMGTLLIDEAHDLPAPWLSLLRRYPGGYVVMGDPYQHLATGRTARPHDAKPLGMVESVRAGEQMMPLVRSVLRRHSEALMPDDIVGSRDRVTRHRLFGDNAIELPTAGLRVYGSLWSMLEQALRLKDAKVPYRFVEASAVQLVKATQDAIQLHMHGDRPRHYSLRGFATWTDFASHLVASGRSRVARLFERQFGHGNLQALMIGQAREGDALTLGLLEDAKNLEAGTVYMSPCCFSRPPGSRPTDGADVAVRAVYLAMTRVENELWLPYDWDDRLLDLAHQA</sequence>
<dbReference type="EMBL" id="JARJJS010000001">
    <property type="protein sequence ID" value="MDF4024626.1"/>
    <property type="molecule type" value="Genomic_DNA"/>
</dbReference>
<evidence type="ECO:0000313" key="1">
    <source>
        <dbReference type="EMBL" id="MDF4024626.1"/>
    </source>
</evidence>
<dbReference type="Proteomes" id="UP001528850">
    <property type="component" value="Unassembled WGS sequence"/>
</dbReference>
<protein>
    <recommendedName>
        <fullName evidence="3">Helicase</fullName>
    </recommendedName>
</protein>
<dbReference type="InterPro" id="IPR027417">
    <property type="entry name" value="P-loop_NTPase"/>
</dbReference>
<accession>A0ABT6B937</accession>
<reference evidence="1 2" key="1">
    <citation type="journal article" date="2024" name="Curr. Microbiol.">
        <title>Luteibacter sahnii sp. nov., A Novel Yellow-Colored Xanthomonadin Pigment Producing Probiotic Bacterium from Healthy Rice Seed Microbiome.</title>
        <authorList>
            <person name="Jaiswal G."/>
            <person name="Rana R."/>
            <person name="Nayak P.K."/>
            <person name="Chouhan R."/>
            <person name="Gandhi S.G."/>
            <person name="Patel H.K."/>
            <person name="Patil P.B."/>
        </authorList>
    </citation>
    <scope>NUCLEOTIDE SEQUENCE [LARGE SCALE GENOMIC DNA]</scope>
    <source>
        <strain evidence="1 2">PPL201</strain>
    </source>
</reference>
<evidence type="ECO:0000313" key="2">
    <source>
        <dbReference type="Proteomes" id="UP001528850"/>
    </source>
</evidence>
<organism evidence="1 2">
    <name type="scientific">Luteibacter sahnii</name>
    <dbReference type="NCBI Taxonomy" id="3021977"/>
    <lineage>
        <taxon>Bacteria</taxon>
        <taxon>Pseudomonadati</taxon>
        <taxon>Pseudomonadota</taxon>
        <taxon>Gammaproteobacteria</taxon>
        <taxon>Lysobacterales</taxon>
        <taxon>Rhodanobacteraceae</taxon>
        <taxon>Luteibacter</taxon>
    </lineage>
</organism>
<dbReference type="SUPFAM" id="SSF52540">
    <property type="entry name" value="P-loop containing nucleoside triphosphate hydrolases"/>
    <property type="match status" value="1"/>
</dbReference>
<gene>
    <name evidence="1" type="ORF">P3W24_06600</name>
</gene>